<keyword evidence="2" id="KW-0813">Transport</keyword>
<evidence type="ECO:0000313" key="6">
    <source>
        <dbReference type="EMBL" id="OIO29774.1"/>
    </source>
</evidence>
<feature type="non-terminal residue" evidence="6">
    <location>
        <position position="585"/>
    </location>
</feature>
<keyword evidence="3" id="KW-0732">Signal</keyword>
<dbReference type="InterPro" id="IPR039424">
    <property type="entry name" value="SBP_5"/>
</dbReference>
<dbReference type="Gene3D" id="3.10.105.10">
    <property type="entry name" value="Dipeptide-binding Protein, Domain 3"/>
    <property type="match status" value="1"/>
</dbReference>
<dbReference type="PANTHER" id="PTHR30290">
    <property type="entry name" value="PERIPLASMIC BINDING COMPONENT OF ABC TRANSPORTER"/>
    <property type="match status" value="1"/>
</dbReference>
<accession>A0A1J4V5B1</accession>
<dbReference type="GO" id="GO:0043190">
    <property type="term" value="C:ATP-binding cassette (ABC) transporter complex"/>
    <property type="evidence" value="ECO:0007669"/>
    <property type="project" value="InterPro"/>
</dbReference>
<dbReference type="EMBL" id="MNVM01000012">
    <property type="protein sequence ID" value="OIO29774.1"/>
    <property type="molecule type" value="Genomic_DNA"/>
</dbReference>
<comment type="similarity">
    <text evidence="1">Belongs to the bacterial solute-binding protein 5 family.</text>
</comment>
<proteinExistence type="inferred from homology"/>
<evidence type="ECO:0000256" key="3">
    <source>
        <dbReference type="ARBA" id="ARBA00022729"/>
    </source>
</evidence>
<dbReference type="GO" id="GO:0015833">
    <property type="term" value="P:peptide transport"/>
    <property type="evidence" value="ECO:0007669"/>
    <property type="project" value="TreeGrafter"/>
</dbReference>
<feature type="domain" description="Solute-binding protein family 5" evidence="5">
    <location>
        <begin position="107"/>
        <end position="479"/>
    </location>
</feature>
<keyword evidence="4" id="KW-0812">Transmembrane</keyword>
<dbReference type="CDD" id="cd00995">
    <property type="entry name" value="PBP2_NikA_DppA_OppA_like"/>
    <property type="match status" value="1"/>
</dbReference>
<evidence type="ECO:0000256" key="4">
    <source>
        <dbReference type="SAM" id="Phobius"/>
    </source>
</evidence>
<dbReference type="SUPFAM" id="SSF53850">
    <property type="entry name" value="Periplasmic binding protein-like II"/>
    <property type="match status" value="1"/>
</dbReference>
<feature type="transmembrane region" description="Helical" evidence="4">
    <location>
        <begin position="30"/>
        <end position="48"/>
    </location>
</feature>
<name>A0A1J4V5B1_9BACT</name>
<dbReference type="InterPro" id="IPR030678">
    <property type="entry name" value="Peptide/Ni-bd"/>
</dbReference>
<protein>
    <recommendedName>
        <fullName evidence="5">Solute-binding protein family 5 domain-containing protein</fullName>
    </recommendedName>
</protein>
<keyword evidence="4" id="KW-0472">Membrane</keyword>
<evidence type="ECO:0000259" key="5">
    <source>
        <dbReference type="Pfam" id="PF00496"/>
    </source>
</evidence>
<comment type="caution">
    <text evidence="6">The sequence shown here is derived from an EMBL/GenBank/DDBJ whole genome shotgun (WGS) entry which is preliminary data.</text>
</comment>
<dbReference type="AlphaFoldDB" id="A0A1J4V5B1"/>
<organism evidence="6 7">
    <name type="scientific">Candidatus Nomurabacteria bacterium CG1_02_31_12</name>
    <dbReference type="NCBI Taxonomy" id="1805280"/>
    <lineage>
        <taxon>Bacteria</taxon>
        <taxon>Candidatus Nomuraibacteriota</taxon>
    </lineage>
</organism>
<evidence type="ECO:0000313" key="7">
    <source>
        <dbReference type="Proteomes" id="UP000185769"/>
    </source>
</evidence>
<evidence type="ECO:0000256" key="1">
    <source>
        <dbReference type="ARBA" id="ARBA00005695"/>
    </source>
</evidence>
<dbReference type="Proteomes" id="UP000185769">
    <property type="component" value="Unassembled WGS sequence"/>
</dbReference>
<dbReference type="PIRSF" id="PIRSF002741">
    <property type="entry name" value="MppA"/>
    <property type="match status" value="1"/>
</dbReference>
<dbReference type="PANTHER" id="PTHR30290:SF9">
    <property type="entry name" value="OLIGOPEPTIDE-BINDING PROTEIN APPA"/>
    <property type="match status" value="1"/>
</dbReference>
<dbReference type="InterPro" id="IPR000914">
    <property type="entry name" value="SBP_5_dom"/>
</dbReference>
<gene>
    <name evidence="6" type="ORF">AUJ22_00760</name>
</gene>
<dbReference type="Gene3D" id="3.40.190.10">
    <property type="entry name" value="Periplasmic binding protein-like II"/>
    <property type="match status" value="1"/>
</dbReference>
<sequence length="585" mass="66651">MKNFYSYILNLLPPKNEIKKAISHFSKREYFVFLGFVAILIISTLMILENINKSFMVSVAMKGGSITEGIVGTPRFINPILANSIADQDLVSLIYSGLMRKNSDGSLTPDLALKYEVSKDNLVYTFTLKDKIYFHDKKPVTADDIIFTINKIKDPIIKSPKKGNWEGITISKIDEKTIKFTLKQPYSSFLENTTLGIMPSYLWNISPIELNDINTQPIGSGPYKVNKVSKQSIGLIDYYDLVSFKEFNFNEPYIKNITLHFYPNEEDQISALTKGEVDQISSITPSNAKILEEKGYRIESLTLPRVFGLFFNQNQNQIFTDKNIIKAIDLAVNKDNIINDVLLGYGVVISDPIPPNMINYQKLNKEDTMTYAENVKKAESILAKDGWKKDENGFLQKTTTVKGKKTTTSLEFSISTGNAPELSKSAELIKQNLENIGMKVIIKTFEIGNLNQGVIRPRKYDALLFGQIINHESDLFAFWHSSQRKDPGLNVAIYTNANVDKILEDAFITIDEKSRIKKYAQFENKIKKDMPAVFLYSPNFIYVISKNLQGFSMNHITTPSDRFLGSYLWYTKTDNVWKIFSKYQL</sequence>
<dbReference type="GO" id="GO:0042597">
    <property type="term" value="C:periplasmic space"/>
    <property type="evidence" value="ECO:0007669"/>
    <property type="project" value="UniProtKB-ARBA"/>
</dbReference>
<dbReference type="GO" id="GO:1904680">
    <property type="term" value="F:peptide transmembrane transporter activity"/>
    <property type="evidence" value="ECO:0007669"/>
    <property type="project" value="TreeGrafter"/>
</dbReference>
<reference evidence="6 7" key="1">
    <citation type="journal article" date="2016" name="Environ. Microbiol.">
        <title>Genomic resolution of a cold subsurface aquifer community provides metabolic insights for novel microbes adapted to high CO concentrations.</title>
        <authorList>
            <person name="Probst A.J."/>
            <person name="Castelle C.J."/>
            <person name="Singh A."/>
            <person name="Brown C.T."/>
            <person name="Anantharaman K."/>
            <person name="Sharon I."/>
            <person name="Hug L.A."/>
            <person name="Burstein D."/>
            <person name="Emerson J.B."/>
            <person name="Thomas B.C."/>
            <person name="Banfield J.F."/>
        </authorList>
    </citation>
    <scope>NUCLEOTIDE SEQUENCE [LARGE SCALE GENOMIC DNA]</scope>
    <source>
        <strain evidence="6">CG1_02_31_12</strain>
    </source>
</reference>
<keyword evidence="4" id="KW-1133">Transmembrane helix</keyword>
<dbReference type="Gene3D" id="3.90.76.10">
    <property type="entry name" value="Dipeptide-binding Protein, Domain 1"/>
    <property type="match status" value="1"/>
</dbReference>
<evidence type="ECO:0000256" key="2">
    <source>
        <dbReference type="ARBA" id="ARBA00022448"/>
    </source>
</evidence>
<dbReference type="Pfam" id="PF00496">
    <property type="entry name" value="SBP_bac_5"/>
    <property type="match status" value="1"/>
</dbReference>
<dbReference type="STRING" id="1805280.AUJ22_00760"/>